<dbReference type="PROSITE" id="PS00705">
    <property type="entry name" value="PROK_CO2_ANHYDRASE_2"/>
    <property type="match status" value="1"/>
</dbReference>
<feature type="binding site" evidence="7">
    <location>
        <position position="53"/>
    </location>
    <ligand>
        <name>Zn(2+)</name>
        <dbReference type="ChEBI" id="CHEBI:29105"/>
    </ligand>
</feature>
<dbReference type="CDD" id="cd00883">
    <property type="entry name" value="beta_CA_cladeA"/>
    <property type="match status" value="1"/>
</dbReference>
<keyword evidence="3 7" id="KW-0479">Metal-binding</keyword>
<dbReference type="EC" id="4.2.1.1" evidence="2 8"/>
<dbReference type="GO" id="GO:0005737">
    <property type="term" value="C:cytoplasm"/>
    <property type="evidence" value="ECO:0007669"/>
    <property type="project" value="TreeGrafter"/>
</dbReference>
<name>A0A6J3LXP2_9PEZI</name>
<evidence type="ECO:0000256" key="4">
    <source>
        <dbReference type="ARBA" id="ARBA00022833"/>
    </source>
</evidence>
<dbReference type="GO" id="GO:0071244">
    <property type="term" value="P:cellular response to carbon dioxide"/>
    <property type="evidence" value="ECO:0007669"/>
    <property type="project" value="TreeGrafter"/>
</dbReference>
<dbReference type="InterPro" id="IPR001765">
    <property type="entry name" value="Carbonic_anhydrase"/>
</dbReference>
<dbReference type="Pfam" id="PF00484">
    <property type="entry name" value="Pro_CA"/>
    <property type="match status" value="1"/>
</dbReference>
<accession>A0A6J3LXP2</accession>
<evidence type="ECO:0000256" key="2">
    <source>
        <dbReference type="ARBA" id="ARBA00012925"/>
    </source>
</evidence>
<dbReference type="OrthoDB" id="10248475at2759"/>
<proteinExistence type="inferred from homology"/>
<dbReference type="Proteomes" id="UP000504637">
    <property type="component" value="Unplaced"/>
</dbReference>
<dbReference type="GO" id="GO:0015976">
    <property type="term" value="P:carbon utilization"/>
    <property type="evidence" value="ECO:0007669"/>
    <property type="project" value="InterPro"/>
</dbReference>
<comment type="similarity">
    <text evidence="1 8">Belongs to the beta-class carbonic anhydrase family.</text>
</comment>
<dbReference type="PANTHER" id="PTHR11002">
    <property type="entry name" value="CARBONIC ANHYDRASE"/>
    <property type="match status" value="1"/>
</dbReference>
<dbReference type="GO" id="GO:0034599">
    <property type="term" value="P:cellular response to oxidative stress"/>
    <property type="evidence" value="ECO:0007669"/>
    <property type="project" value="TreeGrafter"/>
</dbReference>
<evidence type="ECO:0000256" key="5">
    <source>
        <dbReference type="ARBA" id="ARBA00023239"/>
    </source>
</evidence>
<evidence type="ECO:0000256" key="3">
    <source>
        <dbReference type="ARBA" id="ARBA00022723"/>
    </source>
</evidence>
<evidence type="ECO:0000313" key="9">
    <source>
        <dbReference type="Proteomes" id="UP000504637"/>
    </source>
</evidence>
<dbReference type="PANTHER" id="PTHR11002:SF76">
    <property type="entry name" value="CARBONIC ANHYDRASE"/>
    <property type="match status" value="1"/>
</dbReference>
<dbReference type="GO" id="GO:0004089">
    <property type="term" value="F:carbonate dehydratase activity"/>
    <property type="evidence" value="ECO:0007669"/>
    <property type="project" value="UniProtKB-UniRule"/>
</dbReference>
<protein>
    <recommendedName>
        <fullName evidence="2 8">Carbonic anhydrase</fullName>
        <ecNumber evidence="2 8">4.2.1.1</ecNumber>
    </recommendedName>
    <alternativeName>
        <fullName evidence="8">Carbonate dehydratase</fullName>
    </alternativeName>
</protein>
<dbReference type="AlphaFoldDB" id="A0A6J3LXP2"/>
<dbReference type="InterPro" id="IPR036874">
    <property type="entry name" value="Carbonic_anhydrase_sf"/>
</dbReference>
<evidence type="ECO:0000256" key="6">
    <source>
        <dbReference type="ARBA" id="ARBA00048348"/>
    </source>
</evidence>
<dbReference type="RefSeq" id="XP_033457561.1">
    <property type="nucleotide sequence ID" value="XM_033606853.1"/>
</dbReference>
<sequence>MSSNNEYDPFDAYEAAIDGNKRWAAHVDRCDPTFFHRTAQDQHPSILWIGCSDSRVPETTILGLKPGNVFTHRNIANIINSTDIDMLSVVEYAVHKLKVKHIVLCGHTSCGGIIAALKDGRTGLGSLDIWLQPVRALRKTFADDLAALPDGKRTTFLIKKNVQAGLEAIKRIPEVESAINERGLEVHGVLYDLNTGLVEELFQDGPELNLEQPNGWHDKPVV</sequence>
<keyword evidence="4 7" id="KW-0862">Zinc</keyword>
<keyword evidence="9" id="KW-1185">Reference proteome</keyword>
<comment type="cofactor">
    <cofactor evidence="7">
        <name>Zn(2+)</name>
        <dbReference type="ChEBI" id="CHEBI:29105"/>
    </cofactor>
    <text evidence="7">Binds 1 zinc ion per subunit.</text>
</comment>
<dbReference type="SMART" id="SM00947">
    <property type="entry name" value="Pro_CA"/>
    <property type="match status" value="1"/>
</dbReference>
<gene>
    <name evidence="10" type="ORF">K489DRAFT_395729</name>
</gene>
<dbReference type="SUPFAM" id="SSF53056">
    <property type="entry name" value="beta-carbonic anhydrase, cab"/>
    <property type="match status" value="1"/>
</dbReference>
<evidence type="ECO:0000256" key="8">
    <source>
        <dbReference type="RuleBase" id="RU003956"/>
    </source>
</evidence>
<comment type="catalytic activity">
    <reaction evidence="6 8">
        <text>hydrogencarbonate + H(+) = CO2 + H2O</text>
        <dbReference type="Rhea" id="RHEA:10748"/>
        <dbReference type="ChEBI" id="CHEBI:15377"/>
        <dbReference type="ChEBI" id="CHEBI:15378"/>
        <dbReference type="ChEBI" id="CHEBI:16526"/>
        <dbReference type="ChEBI" id="CHEBI:17544"/>
        <dbReference type="EC" id="4.2.1.1"/>
    </reaction>
</comment>
<dbReference type="GO" id="GO:0008270">
    <property type="term" value="F:zinc ion binding"/>
    <property type="evidence" value="ECO:0007669"/>
    <property type="project" value="UniProtKB-UniRule"/>
</dbReference>
<organism evidence="10">
    <name type="scientific">Dissoconium aciculare CBS 342.82</name>
    <dbReference type="NCBI Taxonomy" id="1314786"/>
    <lineage>
        <taxon>Eukaryota</taxon>
        <taxon>Fungi</taxon>
        <taxon>Dikarya</taxon>
        <taxon>Ascomycota</taxon>
        <taxon>Pezizomycotina</taxon>
        <taxon>Dothideomycetes</taxon>
        <taxon>Dothideomycetidae</taxon>
        <taxon>Mycosphaerellales</taxon>
        <taxon>Dissoconiaceae</taxon>
        <taxon>Dissoconium</taxon>
    </lineage>
</organism>
<feature type="binding site" evidence="7">
    <location>
        <position position="110"/>
    </location>
    <ligand>
        <name>Zn(2+)</name>
        <dbReference type="ChEBI" id="CHEBI:29105"/>
    </ligand>
</feature>
<reference evidence="10" key="2">
    <citation type="submission" date="2020-04" db="EMBL/GenBank/DDBJ databases">
        <authorList>
            <consortium name="NCBI Genome Project"/>
        </authorList>
    </citation>
    <scope>NUCLEOTIDE SEQUENCE</scope>
    <source>
        <strain evidence="10">CBS 342.82</strain>
    </source>
</reference>
<dbReference type="InterPro" id="IPR015892">
    <property type="entry name" value="Carbonic_anhydrase_CS"/>
</dbReference>
<reference evidence="10" key="1">
    <citation type="submission" date="2020-01" db="EMBL/GenBank/DDBJ databases">
        <authorList>
            <consortium name="DOE Joint Genome Institute"/>
            <person name="Haridas S."/>
            <person name="Albert R."/>
            <person name="Binder M."/>
            <person name="Bloem J."/>
            <person name="Labutti K."/>
            <person name="Salamov A."/>
            <person name="Andreopoulos B."/>
            <person name="Baker S.E."/>
            <person name="Barry K."/>
            <person name="Bills G."/>
            <person name="Bluhm B.H."/>
            <person name="Cannon C."/>
            <person name="Castanera R."/>
            <person name="Culley D.E."/>
            <person name="Daum C."/>
            <person name="Ezra D."/>
            <person name="Gonzalez J.B."/>
            <person name="Henrissat B."/>
            <person name="Kuo A."/>
            <person name="Liang C."/>
            <person name="Lipzen A."/>
            <person name="Lutzoni F."/>
            <person name="Magnuson J."/>
            <person name="Mondo S."/>
            <person name="Nolan M."/>
            <person name="Ohm R."/>
            <person name="Pangilinan J."/>
            <person name="Park H.-J."/>
            <person name="Ramirez L."/>
            <person name="Alfaro M."/>
            <person name="Sun H."/>
            <person name="Tritt A."/>
            <person name="Yoshinaga Y."/>
            <person name="Zwiers L.-H."/>
            <person name="Turgeon B.G."/>
            <person name="Goodwin S.B."/>
            <person name="Spatafora J.W."/>
            <person name="Crous P.W."/>
            <person name="Grigoriev I.V."/>
        </authorList>
    </citation>
    <scope>NUCLEOTIDE SEQUENCE</scope>
    <source>
        <strain evidence="10">CBS 342.82</strain>
    </source>
</reference>
<feature type="binding site" evidence="7">
    <location>
        <position position="51"/>
    </location>
    <ligand>
        <name>Zn(2+)</name>
        <dbReference type="ChEBI" id="CHEBI:29105"/>
    </ligand>
</feature>
<reference evidence="10" key="3">
    <citation type="submission" date="2025-08" db="UniProtKB">
        <authorList>
            <consortium name="RefSeq"/>
        </authorList>
    </citation>
    <scope>IDENTIFICATION</scope>
    <source>
        <strain evidence="10">CBS 342.82</strain>
    </source>
</reference>
<keyword evidence="5 8" id="KW-0456">Lyase</keyword>
<dbReference type="GeneID" id="54364653"/>
<feature type="binding site" evidence="7">
    <location>
        <position position="107"/>
    </location>
    <ligand>
        <name>Zn(2+)</name>
        <dbReference type="ChEBI" id="CHEBI:29105"/>
    </ligand>
</feature>
<evidence type="ECO:0000313" key="10">
    <source>
        <dbReference type="RefSeq" id="XP_033457561.1"/>
    </source>
</evidence>
<evidence type="ECO:0000256" key="1">
    <source>
        <dbReference type="ARBA" id="ARBA00006217"/>
    </source>
</evidence>
<dbReference type="Gene3D" id="3.40.1050.10">
    <property type="entry name" value="Carbonic anhydrase"/>
    <property type="match status" value="1"/>
</dbReference>
<evidence type="ECO:0000256" key="7">
    <source>
        <dbReference type="PIRSR" id="PIRSR601765-1"/>
    </source>
</evidence>
<comment type="function">
    <text evidence="8">Reversible hydration of carbon dioxide.</text>
</comment>